<dbReference type="GO" id="GO:0015833">
    <property type="term" value="P:peptide transport"/>
    <property type="evidence" value="ECO:0007669"/>
    <property type="project" value="InterPro"/>
</dbReference>
<feature type="transmembrane region" description="Helical" evidence="7">
    <location>
        <begin position="48"/>
        <end position="66"/>
    </location>
</feature>
<dbReference type="SUPFAM" id="SSF90123">
    <property type="entry name" value="ABC transporter transmembrane region"/>
    <property type="match status" value="1"/>
</dbReference>
<evidence type="ECO:0000256" key="3">
    <source>
        <dbReference type="ARBA" id="ARBA00022741"/>
    </source>
</evidence>
<dbReference type="GO" id="GO:0005524">
    <property type="term" value="F:ATP binding"/>
    <property type="evidence" value="ECO:0007669"/>
    <property type="project" value="UniProtKB-KW"/>
</dbReference>
<dbReference type="Pfam" id="PF00005">
    <property type="entry name" value="ABC_tran"/>
    <property type="match status" value="1"/>
</dbReference>
<keyword evidence="2 7" id="KW-0812">Transmembrane</keyword>
<gene>
    <name evidence="10" type="ORF">LX66_5436</name>
</gene>
<dbReference type="GO" id="GO:0034040">
    <property type="term" value="F:ATPase-coupled lipid transmembrane transporter activity"/>
    <property type="evidence" value="ECO:0007669"/>
    <property type="project" value="TreeGrafter"/>
</dbReference>
<keyword evidence="4 10" id="KW-0067">ATP-binding</keyword>
<proteinExistence type="predicted"/>
<dbReference type="InterPro" id="IPR003439">
    <property type="entry name" value="ABC_transporter-like_ATP-bd"/>
</dbReference>
<dbReference type="InterPro" id="IPR011527">
    <property type="entry name" value="ABC1_TM_dom"/>
</dbReference>
<evidence type="ECO:0000256" key="1">
    <source>
        <dbReference type="ARBA" id="ARBA00004651"/>
    </source>
</evidence>
<dbReference type="GO" id="GO:0016887">
    <property type="term" value="F:ATP hydrolysis activity"/>
    <property type="evidence" value="ECO:0007669"/>
    <property type="project" value="InterPro"/>
</dbReference>
<dbReference type="EMBL" id="VLLG01000007">
    <property type="protein sequence ID" value="TWI82118.1"/>
    <property type="molecule type" value="Genomic_DNA"/>
</dbReference>
<feature type="domain" description="ABC transmembrane type-1" evidence="9">
    <location>
        <begin position="16"/>
        <end position="292"/>
    </location>
</feature>
<sequence>MNFIRLLKYRSGSFFLLIALLGIINSLVFGSIMVFINNVIAGVGLPFALLPQSWLYGLLLLVSFILNKTFQTCIARLTNSIVYEYESAVIDKLRVSTFESFEKLGAQRVYTAIQDTRLLAQLPSNFVNAVNSVVIIFCGVAYMCWLSWKGGALILLFMTLLLIFYLARNSAIEKQLNQVRDLQNDYHRYLRDFLNGFREIKMSLQRNNNIYEHYLKHTLHRARVLNDRTSIRYLINELTGNYSWYIVLGLILFIMPQVLTIPAARITAFVVTILYIMGPLATLISSFPFFTRLKIAVERIEGLEREIDTYPQYDLEKETVSFPENFRDIVFNNVGYEYKDAGGKPLFEVGPFNLSIRKGEVIFITGGNGSGKSTFINLLTGIYMPTQGNLLYNGQQLVMNSYPWYSNRLSAIFTGAYLFNENYDGFDLEEDNRVLQKYIRMMELESIVRFDSARKTIDNKLSMGQRKRLALIYALMENRDVIVLDEWAAEQDPVFRAYFYEQIIPVLKQMKKTVIAVTHDDKYYGQADRILHFDYGRVIKDIKVQPVAHSALAK</sequence>
<dbReference type="SMART" id="SM00382">
    <property type="entry name" value="AAA"/>
    <property type="match status" value="1"/>
</dbReference>
<evidence type="ECO:0000256" key="6">
    <source>
        <dbReference type="ARBA" id="ARBA00023136"/>
    </source>
</evidence>
<dbReference type="InterPro" id="IPR005898">
    <property type="entry name" value="Cyc_pep_transpt_SyrD/YojI"/>
</dbReference>
<evidence type="ECO:0000259" key="8">
    <source>
        <dbReference type="PROSITE" id="PS50893"/>
    </source>
</evidence>
<dbReference type="RefSeq" id="WP_145719297.1">
    <property type="nucleotide sequence ID" value="NZ_BAAAFY010000003.1"/>
</dbReference>
<keyword evidence="6 7" id="KW-0472">Membrane</keyword>
<dbReference type="OrthoDB" id="846150at2"/>
<feature type="transmembrane region" description="Helical" evidence="7">
    <location>
        <begin position="266"/>
        <end position="290"/>
    </location>
</feature>
<keyword evidence="5 7" id="KW-1133">Transmembrane helix</keyword>
<protein>
    <submittedName>
        <fullName evidence="10">Putative ATP-binding cassette transporter/putative ATP-binding cassette transporter</fullName>
    </submittedName>
</protein>
<organism evidence="10 11">
    <name type="scientific">Chitinophaga japonensis</name>
    <name type="common">Flexibacter japonensis</name>
    <dbReference type="NCBI Taxonomy" id="104662"/>
    <lineage>
        <taxon>Bacteria</taxon>
        <taxon>Pseudomonadati</taxon>
        <taxon>Bacteroidota</taxon>
        <taxon>Chitinophagia</taxon>
        <taxon>Chitinophagales</taxon>
        <taxon>Chitinophagaceae</taxon>
        <taxon>Chitinophaga</taxon>
    </lineage>
</organism>
<name>A0A562SLU3_CHIJA</name>
<dbReference type="SUPFAM" id="SSF52540">
    <property type="entry name" value="P-loop containing nucleoside triphosphate hydrolases"/>
    <property type="match status" value="1"/>
</dbReference>
<keyword evidence="11" id="KW-1185">Reference proteome</keyword>
<dbReference type="InterPro" id="IPR027417">
    <property type="entry name" value="P-loop_NTPase"/>
</dbReference>
<feature type="domain" description="ABC transporter" evidence="8">
    <location>
        <begin position="329"/>
        <end position="554"/>
    </location>
</feature>
<feature type="transmembrane region" description="Helical" evidence="7">
    <location>
        <begin position="151"/>
        <end position="167"/>
    </location>
</feature>
<dbReference type="AlphaFoldDB" id="A0A562SLU3"/>
<comment type="subcellular location">
    <subcellularLocation>
        <location evidence="1">Cell membrane</location>
        <topology evidence="1">Multi-pass membrane protein</topology>
    </subcellularLocation>
</comment>
<evidence type="ECO:0000256" key="2">
    <source>
        <dbReference type="ARBA" id="ARBA00022692"/>
    </source>
</evidence>
<dbReference type="InterPro" id="IPR003593">
    <property type="entry name" value="AAA+_ATPase"/>
</dbReference>
<evidence type="ECO:0000313" key="10">
    <source>
        <dbReference type="EMBL" id="TWI82118.1"/>
    </source>
</evidence>
<feature type="transmembrane region" description="Helical" evidence="7">
    <location>
        <begin position="126"/>
        <end position="145"/>
    </location>
</feature>
<dbReference type="PANTHER" id="PTHR24221">
    <property type="entry name" value="ATP-BINDING CASSETTE SUB-FAMILY B"/>
    <property type="match status" value="1"/>
</dbReference>
<accession>A0A562SLU3</accession>
<evidence type="ECO:0000256" key="4">
    <source>
        <dbReference type="ARBA" id="ARBA00022840"/>
    </source>
</evidence>
<dbReference type="InterPro" id="IPR036640">
    <property type="entry name" value="ABC1_TM_sf"/>
</dbReference>
<dbReference type="PROSITE" id="PS50929">
    <property type="entry name" value="ABC_TM1F"/>
    <property type="match status" value="1"/>
</dbReference>
<reference evidence="10 11" key="1">
    <citation type="journal article" date="2013" name="Stand. Genomic Sci.">
        <title>Genomic Encyclopedia of Type Strains, Phase I: The one thousand microbial genomes (KMG-I) project.</title>
        <authorList>
            <person name="Kyrpides N.C."/>
            <person name="Woyke T."/>
            <person name="Eisen J.A."/>
            <person name="Garrity G."/>
            <person name="Lilburn T.G."/>
            <person name="Beck B.J."/>
            <person name="Whitman W.B."/>
            <person name="Hugenholtz P."/>
            <person name="Klenk H.P."/>
        </authorList>
    </citation>
    <scope>NUCLEOTIDE SEQUENCE [LARGE SCALE GENOMIC DNA]</scope>
    <source>
        <strain evidence="10 11">DSM 13484</strain>
    </source>
</reference>
<dbReference type="GO" id="GO:0140359">
    <property type="term" value="F:ABC-type transporter activity"/>
    <property type="evidence" value="ECO:0007669"/>
    <property type="project" value="InterPro"/>
</dbReference>
<dbReference type="PANTHER" id="PTHR24221:SF654">
    <property type="entry name" value="ATP-BINDING CASSETTE SUB-FAMILY B MEMBER 6"/>
    <property type="match status" value="1"/>
</dbReference>
<dbReference type="NCBIfam" id="TIGR01194">
    <property type="entry name" value="cyc_pep_trnsptr"/>
    <property type="match status" value="1"/>
</dbReference>
<dbReference type="Gene3D" id="3.40.50.300">
    <property type="entry name" value="P-loop containing nucleotide triphosphate hydrolases"/>
    <property type="match status" value="1"/>
</dbReference>
<evidence type="ECO:0000313" key="11">
    <source>
        <dbReference type="Proteomes" id="UP000316778"/>
    </source>
</evidence>
<keyword evidence="3" id="KW-0547">Nucleotide-binding</keyword>
<dbReference type="Gene3D" id="1.20.1560.10">
    <property type="entry name" value="ABC transporter type 1, transmembrane domain"/>
    <property type="match status" value="1"/>
</dbReference>
<dbReference type="InterPro" id="IPR039421">
    <property type="entry name" value="Type_1_exporter"/>
</dbReference>
<dbReference type="Pfam" id="PF00664">
    <property type="entry name" value="ABC_membrane"/>
    <property type="match status" value="1"/>
</dbReference>
<feature type="transmembrane region" description="Helical" evidence="7">
    <location>
        <begin position="242"/>
        <end position="260"/>
    </location>
</feature>
<feature type="transmembrane region" description="Helical" evidence="7">
    <location>
        <begin position="12"/>
        <end position="36"/>
    </location>
</feature>
<dbReference type="GO" id="GO:1904680">
    <property type="term" value="F:peptide transmembrane transporter activity"/>
    <property type="evidence" value="ECO:0007669"/>
    <property type="project" value="InterPro"/>
</dbReference>
<comment type="caution">
    <text evidence="10">The sequence shown here is derived from an EMBL/GenBank/DDBJ whole genome shotgun (WGS) entry which is preliminary data.</text>
</comment>
<evidence type="ECO:0000256" key="5">
    <source>
        <dbReference type="ARBA" id="ARBA00022989"/>
    </source>
</evidence>
<evidence type="ECO:0000259" key="9">
    <source>
        <dbReference type="PROSITE" id="PS50929"/>
    </source>
</evidence>
<evidence type="ECO:0000256" key="7">
    <source>
        <dbReference type="SAM" id="Phobius"/>
    </source>
</evidence>
<dbReference type="PROSITE" id="PS50893">
    <property type="entry name" value="ABC_TRANSPORTER_2"/>
    <property type="match status" value="1"/>
</dbReference>
<dbReference type="GO" id="GO:0005886">
    <property type="term" value="C:plasma membrane"/>
    <property type="evidence" value="ECO:0007669"/>
    <property type="project" value="UniProtKB-SubCell"/>
</dbReference>
<dbReference type="Proteomes" id="UP000316778">
    <property type="component" value="Unassembled WGS sequence"/>
</dbReference>